<dbReference type="EMBL" id="JANDBC010000002">
    <property type="protein sequence ID" value="MCP9292160.1"/>
    <property type="molecule type" value="Genomic_DNA"/>
</dbReference>
<evidence type="ECO:0000313" key="10">
    <source>
        <dbReference type="Proteomes" id="UP001139125"/>
    </source>
</evidence>
<evidence type="ECO:0000256" key="5">
    <source>
        <dbReference type="ARBA" id="ARBA00022989"/>
    </source>
</evidence>
<evidence type="ECO:0000256" key="7">
    <source>
        <dbReference type="RuleBase" id="RU003879"/>
    </source>
</evidence>
<dbReference type="PANTHER" id="PTHR30558:SF3">
    <property type="entry name" value="BIOPOLYMER TRANSPORT PROTEIN EXBD-RELATED"/>
    <property type="match status" value="1"/>
</dbReference>
<comment type="similarity">
    <text evidence="2 7">Belongs to the ExbD/TolR family.</text>
</comment>
<dbReference type="PANTHER" id="PTHR30558">
    <property type="entry name" value="EXBD MEMBRANE COMPONENT OF PMF-DRIVEN MACROMOLECULE IMPORT SYSTEM"/>
    <property type="match status" value="1"/>
</dbReference>
<keyword evidence="6 8" id="KW-0472">Membrane</keyword>
<dbReference type="Pfam" id="PF02472">
    <property type="entry name" value="ExbD"/>
    <property type="match status" value="1"/>
</dbReference>
<keyword evidence="3" id="KW-1003">Cell membrane</keyword>
<sequence length="180" mass="20443">MLLKKRKRESAEINGSSMADIAFLLLIFFLVTTTINVDTGIGLVLPPPLEDDVEPPPIKERNLMNILVNQEGRIVMDEEFYQLGEVKARLIEFIKNPTQDPNLAETPDLAIVSIRTQRETPYRIYVDMLDEVMGAYKDLRDEASRANYGVPYGALTEDSPQQEQVKDMYPKKISIAEPNE</sequence>
<name>A0A9X2L4L6_9BACT</name>
<organism evidence="9 10">
    <name type="scientific">Gracilimonas sediminicola</name>
    <dbReference type="NCBI Taxonomy" id="2952158"/>
    <lineage>
        <taxon>Bacteria</taxon>
        <taxon>Pseudomonadati</taxon>
        <taxon>Balneolota</taxon>
        <taxon>Balneolia</taxon>
        <taxon>Balneolales</taxon>
        <taxon>Balneolaceae</taxon>
        <taxon>Gracilimonas</taxon>
    </lineage>
</organism>
<dbReference type="GO" id="GO:0022857">
    <property type="term" value="F:transmembrane transporter activity"/>
    <property type="evidence" value="ECO:0007669"/>
    <property type="project" value="InterPro"/>
</dbReference>
<evidence type="ECO:0000256" key="1">
    <source>
        <dbReference type="ARBA" id="ARBA00004162"/>
    </source>
</evidence>
<evidence type="ECO:0000256" key="6">
    <source>
        <dbReference type="ARBA" id="ARBA00023136"/>
    </source>
</evidence>
<protein>
    <submittedName>
        <fullName evidence="9">Biopolymer transporter ExbD</fullName>
    </submittedName>
</protein>
<gene>
    <name evidence="9" type="ORF">NM125_11270</name>
</gene>
<evidence type="ECO:0000256" key="4">
    <source>
        <dbReference type="ARBA" id="ARBA00022692"/>
    </source>
</evidence>
<accession>A0A9X2L4L6</accession>
<dbReference type="AlphaFoldDB" id="A0A9X2L4L6"/>
<evidence type="ECO:0000256" key="2">
    <source>
        <dbReference type="ARBA" id="ARBA00005811"/>
    </source>
</evidence>
<reference evidence="9" key="1">
    <citation type="submission" date="2022-06" db="EMBL/GenBank/DDBJ databases">
        <title>Gracilimonas sp. CAU 1638 isolated from sea sediment.</title>
        <authorList>
            <person name="Kim W."/>
        </authorList>
    </citation>
    <scope>NUCLEOTIDE SEQUENCE</scope>
    <source>
        <strain evidence="9">CAU 1638</strain>
    </source>
</reference>
<keyword evidence="4 7" id="KW-0812">Transmembrane</keyword>
<evidence type="ECO:0000313" key="9">
    <source>
        <dbReference type="EMBL" id="MCP9292160.1"/>
    </source>
</evidence>
<dbReference type="GO" id="GO:0005886">
    <property type="term" value="C:plasma membrane"/>
    <property type="evidence" value="ECO:0007669"/>
    <property type="project" value="UniProtKB-SubCell"/>
</dbReference>
<dbReference type="InterPro" id="IPR003400">
    <property type="entry name" value="ExbD"/>
</dbReference>
<keyword evidence="7" id="KW-0813">Transport</keyword>
<feature type="transmembrane region" description="Helical" evidence="8">
    <location>
        <begin position="21"/>
        <end position="45"/>
    </location>
</feature>
<proteinExistence type="inferred from homology"/>
<keyword evidence="5 8" id="KW-1133">Transmembrane helix</keyword>
<comment type="subcellular location">
    <subcellularLocation>
        <location evidence="1">Cell membrane</location>
        <topology evidence="1">Single-pass membrane protein</topology>
    </subcellularLocation>
    <subcellularLocation>
        <location evidence="7">Cell membrane</location>
        <topology evidence="7">Single-pass type II membrane protein</topology>
    </subcellularLocation>
</comment>
<evidence type="ECO:0000256" key="8">
    <source>
        <dbReference type="SAM" id="Phobius"/>
    </source>
</evidence>
<evidence type="ECO:0000256" key="3">
    <source>
        <dbReference type="ARBA" id="ARBA00022475"/>
    </source>
</evidence>
<keyword evidence="10" id="KW-1185">Reference proteome</keyword>
<keyword evidence="7" id="KW-0653">Protein transport</keyword>
<comment type="caution">
    <text evidence="9">The sequence shown here is derived from an EMBL/GenBank/DDBJ whole genome shotgun (WGS) entry which is preliminary data.</text>
</comment>
<dbReference type="Proteomes" id="UP001139125">
    <property type="component" value="Unassembled WGS sequence"/>
</dbReference>
<dbReference type="GO" id="GO:0015031">
    <property type="term" value="P:protein transport"/>
    <property type="evidence" value="ECO:0007669"/>
    <property type="project" value="UniProtKB-KW"/>
</dbReference>
<dbReference type="RefSeq" id="WP_255135034.1">
    <property type="nucleotide sequence ID" value="NZ_JANDBC010000002.1"/>
</dbReference>